<gene>
    <name evidence="2" type="ORF">Scep_014609</name>
</gene>
<evidence type="ECO:0000256" key="1">
    <source>
        <dbReference type="SAM" id="MobiDB-lite"/>
    </source>
</evidence>
<sequence>MAPTFPQKLSFLITVNQISRFVRASIKAPPPPPPPKSPNPTSRSSRLGLCSQLSLSGLSVSCSTSHSGLSGLSVSLRSPPPNPQPPTSLSSRSLALNSLSLVSPSLAQPITRSLSVSLGLSVSLLVHRPHIPNPQQVNHLRLLLSTLSLWSLRLLLIASCSRSRSLRSTAHRSFLTGDRSLIGHLRSPLSLFHCSLLSGRSVLTALLTARRCDCGCDEAVGSGRRRLPKIGASEALSRRRPTPHPKASPNSSRYRPRLEAASEDPSNLQIFFDYYAIAKPPISKEVAELIDFQRCMHSCLEYLEVVHWVGDEEEEKVLLWLL</sequence>
<dbReference type="EMBL" id="JBBNAG010000006">
    <property type="protein sequence ID" value="KAK9125763.1"/>
    <property type="molecule type" value="Genomic_DNA"/>
</dbReference>
<feature type="compositionally biased region" description="Pro residues" evidence="1">
    <location>
        <begin position="28"/>
        <end position="38"/>
    </location>
</feature>
<organism evidence="2 3">
    <name type="scientific">Stephania cephalantha</name>
    <dbReference type="NCBI Taxonomy" id="152367"/>
    <lineage>
        <taxon>Eukaryota</taxon>
        <taxon>Viridiplantae</taxon>
        <taxon>Streptophyta</taxon>
        <taxon>Embryophyta</taxon>
        <taxon>Tracheophyta</taxon>
        <taxon>Spermatophyta</taxon>
        <taxon>Magnoliopsida</taxon>
        <taxon>Ranunculales</taxon>
        <taxon>Menispermaceae</taxon>
        <taxon>Menispermoideae</taxon>
        <taxon>Cissampelideae</taxon>
        <taxon>Stephania</taxon>
    </lineage>
</organism>
<evidence type="ECO:0000313" key="2">
    <source>
        <dbReference type="EMBL" id="KAK9125763.1"/>
    </source>
</evidence>
<accession>A0AAP0J3H0</accession>
<name>A0AAP0J3H0_9MAGN</name>
<feature type="region of interest" description="Disordered" evidence="1">
    <location>
        <begin position="232"/>
        <end position="260"/>
    </location>
</feature>
<proteinExistence type="predicted"/>
<dbReference type="AlphaFoldDB" id="A0AAP0J3H0"/>
<reference evidence="2 3" key="1">
    <citation type="submission" date="2024-01" db="EMBL/GenBank/DDBJ databases">
        <title>Genome assemblies of Stephania.</title>
        <authorList>
            <person name="Yang L."/>
        </authorList>
    </citation>
    <scope>NUCLEOTIDE SEQUENCE [LARGE SCALE GENOMIC DNA]</scope>
    <source>
        <strain evidence="2">JXDWG</strain>
        <tissue evidence="2">Leaf</tissue>
    </source>
</reference>
<evidence type="ECO:0000313" key="3">
    <source>
        <dbReference type="Proteomes" id="UP001419268"/>
    </source>
</evidence>
<dbReference type="Proteomes" id="UP001419268">
    <property type="component" value="Unassembled WGS sequence"/>
</dbReference>
<protein>
    <submittedName>
        <fullName evidence="2">Uncharacterized protein</fullName>
    </submittedName>
</protein>
<comment type="caution">
    <text evidence="2">The sequence shown here is derived from an EMBL/GenBank/DDBJ whole genome shotgun (WGS) entry which is preliminary data.</text>
</comment>
<feature type="region of interest" description="Disordered" evidence="1">
    <location>
        <begin position="25"/>
        <end position="46"/>
    </location>
</feature>
<feature type="region of interest" description="Disordered" evidence="1">
    <location>
        <begin position="71"/>
        <end position="91"/>
    </location>
</feature>
<keyword evidence="3" id="KW-1185">Reference proteome</keyword>